<dbReference type="RefSeq" id="WP_145301885.1">
    <property type="nucleotide sequence ID" value="NZ_CP036299.1"/>
</dbReference>
<dbReference type="PANTHER" id="PTHR20861">
    <property type="entry name" value="HOMOSERINE/4-DIPHOSPHOCYTIDYL-2-C-METHYL-D-ERYTHRITOL KINASE"/>
    <property type="match status" value="1"/>
</dbReference>
<evidence type="ECO:0000313" key="4">
    <source>
        <dbReference type="EMBL" id="QDV31263.1"/>
    </source>
</evidence>
<accession>A0A518GRP8</accession>
<dbReference type="KEGG" id="peh:Spb1_32070"/>
<dbReference type="Proteomes" id="UP000315349">
    <property type="component" value="Chromosome"/>
</dbReference>
<keyword evidence="2" id="KW-0418">Kinase</keyword>
<name>A0A518GRP8_9PLAN</name>
<dbReference type="InterPro" id="IPR006204">
    <property type="entry name" value="GHMP_kinase_N_dom"/>
</dbReference>
<evidence type="ECO:0000259" key="3">
    <source>
        <dbReference type="Pfam" id="PF00288"/>
    </source>
</evidence>
<dbReference type="PANTHER" id="PTHR20861:SF6">
    <property type="entry name" value="BETA-RIBOFURANOSYLPHENOL 5'-PHOSPHATE SYNTHASE"/>
    <property type="match status" value="1"/>
</dbReference>
<dbReference type="InterPro" id="IPR020568">
    <property type="entry name" value="Ribosomal_Su5_D2-typ_SF"/>
</dbReference>
<dbReference type="OrthoDB" id="1492801at2"/>
<sequence>MNAEMIVETGCRLHFGLLSTDPARDRSFGGLGVMLESPGWAVHLVAAAQASDSVQADGETQARIQRLLELLRANEPFAGQPPLAVTVRRPLVHHAGLGSGTQLAMAVVDGWARFLGLTLANDEVFRLSRRGARSSIGQFGYFSGGFLVDAGHQRPTEQGMLQRDAIVVRAEFPDEWSWWLISPKNATGLSGEAELKAFREMTPIPQATTDRLASLTLLSILPGIQSRNFQEFARGLHEYGQLVGQHFAAVQGSVFSSPLMGDLARHLMEAGLPCVVQSSWGPTVAVPVTTEIEEEFETAWKKWPPHEKCDRLRTKAMNRRAVIHR</sequence>
<evidence type="ECO:0000313" key="5">
    <source>
        <dbReference type="Proteomes" id="UP000315349"/>
    </source>
</evidence>
<dbReference type="PIRSF" id="PIRSF004884">
    <property type="entry name" value="Sugar_kin_arch"/>
    <property type="match status" value="1"/>
</dbReference>
<feature type="domain" description="GHMP kinase N-terminal" evidence="3">
    <location>
        <begin position="67"/>
        <end position="135"/>
    </location>
</feature>
<evidence type="ECO:0000256" key="2">
    <source>
        <dbReference type="ARBA" id="ARBA00022777"/>
    </source>
</evidence>
<dbReference type="AlphaFoldDB" id="A0A518GRP8"/>
<dbReference type="Pfam" id="PF00288">
    <property type="entry name" value="GHMP_kinases_N"/>
    <property type="match status" value="1"/>
</dbReference>
<reference evidence="4 5" key="1">
    <citation type="submission" date="2019-02" db="EMBL/GenBank/DDBJ databases">
        <title>Deep-cultivation of Planctomycetes and their phenomic and genomic characterization uncovers novel biology.</title>
        <authorList>
            <person name="Wiegand S."/>
            <person name="Jogler M."/>
            <person name="Boedeker C."/>
            <person name="Pinto D."/>
            <person name="Vollmers J."/>
            <person name="Rivas-Marin E."/>
            <person name="Kohn T."/>
            <person name="Peeters S.H."/>
            <person name="Heuer A."/>
            <person name="Rast P."/>
            <person name="Oberbeckmann S."/>
            <person name="Bunk B."/>
            <person name="Jeske O."/>
            <person name="Meyerdierks A."/>
            <person name="Storesund J.E."/>
            <person name="Kallscheuer N."/>
            <person name="Luecker S."/>
            <person name="Lage O.M."/>
            <person name="Pohl T."/>
            <person name="Merkel B.J."/>
            <person name="Hornburger P."/>
            <person name="Mueller R.-W."/>
            <person name="Bruemmer F."/>
            <person name="Labrenz M."/>
            <person name="Spormann A.M."/>
            <person name="Op den Camp H."/>
            <person name="Overmann J."/>
            <person name="Amann R."/>
            <person name="Jetten M.S.M."/>
            <person name="Mascher T."/>
            <person name="Medema M.H."/>
            <person name="Devos D.P."/>
            <person name="Kaster A.-K."/>
            <person name="Ovreas L."/>
            <person name="Rohde M."/>
            <person name="Galperin M.Y."/>
            <person name="Jogler C."/>
        </authorList>
    </citation>
    <scope>NUCLEOTIDE SEQUENCE [LARGE SCALE GENOMIC DNA]</scope>
    <source>
        <strain evidence="4 5">Spb1</strain>
    </source>
</reference>
<dbReference type="EMBL" id="CP036299">
    <property type="protein sequence ID" value="QDV31263.1"/>
    <property type="molecule type" value="Genomic_DNA"/>
</dbReference>
<dbReference type="SUPFAM" id="SSF54211">
    <property type="entry name" value="Ribosomal protein S5 domain 2-like"/>
    <property type="match status" value="1"/>
</dbReference>
<keyword evidence="5" id="KW-1185">Reference proteome</keyword>
<dbReference type="GO" id="GO:0016301">
    <property type="term" value="F:kinase activity"/>
    <property type="evidence" value="ECO:0007669"/>
    <property type="project" value="UniProtKB-KW"/>
</dbReference>
<protein>
    <recommendedName>
        <fullName evidence="3">GHMP kinase N-terminal domain-containing protein</fullName>
    </recommendedName>
</protein>
<keyword evidence="1" id="KW-0808">Transferase</keyword>
<dbReference type="Gene3D" id="3.30.230.10">
    <property type="match status" value="1"/>
</dbReference>
<organism evidence="4 5">
    <name type="scientific">Planctopirus ephydatiae</name>
    <dbReference type="NCBI Taxonomy" id="2528019"/>
    <lineage>
        <taxon>Bacteria</taxon>
        <taxon>Pseudomonadati</taxon>
        <taxon>Planctomycetota</taxon>
        <taxon>Planctomycetia</taxon>
        <taxon>Planctomycetales</taxon>
        <taxon>Planctomycetaceae</taxon>
        <taxon>Planctopirus</taxon>
    </lineage>
</organism>
<dbReference type="InterPro" id="IPR014721">
    <property type="entry name" value="Ribsml_uS5_D2-typ_fold_subgr"/>
</dbReference>
<proteinExistence type="predicted"/>
<dbReference type="InterPro" id="IPR004422">
    <property type="entry name" value="RFAP_synthase"/>
</dbReference>
<evidence type="ECO:0000256" key="1">
    <source>
        <dbReference type="ARBA" id="ARBA00022679"/>
    </source>
</evidence>
<gene>
    <name evidence="4" type="ORF">Spb1_32070</name>
</gene>
<dbReference type="GO" id="GO:0005524">
    <property type="term" value="F:ATP binding"/>
    <property type="evidence" value="ECO:0007669"/>
    <property type="project" value="InterPro"/>
</dbReference>